<dbReference type="eggNOG" id="COG1181">
    <property type="taxonomic scope" value="Bacteria"/>
</dbReference>
<dbReference type="KEGG" id="ial:IALB_2306"/>
<dbReference type="Gene3D" id="3.30.470.20">
    <property type="entry name" value="ATP-grasp fold, B domain"/>
    <property type="match status" value="1"/>
</dbReference>
<dbReference type="GO" id="GO:0046872">
    <property type="term" value="F:metal ion binding"/>
    <property type="evidence" value="ECO:0007669"/>
    <property type="project" value="InterPro"/>
</dbReference>
<feature type="domain" description="ATP-grasp" evidence="4">
    <location>
        <begin position="152"/>
        <end position="363"/>
    </location>
</feature>
<evidence type="ECO:0000256" key="3">
    <source>
        <dbReference type="PROSITE-ProRule" id="PRU00409"/>
    </source>
</evidence>
<keyword evidence="3" id="KW-0067">ATP-binding</keyword>
<comment type="similarity">
    <text evidence="1">Belongs to the D-alanine--D-alanine ligase family.</text>
</comment>
<dbReference type="InterPro" id="IPR011095">
    <property type="entry name" value="Dala_Dala_lig_C"/>
</dbReference>
<keyword evidence="3" id="KW-0547">Nucleotide-binding</keyword>
<dbReference type="EMBL" id="CP003418">
    <property type="protein sequence ID" value="AFH50009.1"/>
    <property type="molecule type" value="Genomic_DNA"/>
</dbReference>
<keyword evidence="2 5" id="KW-0436">Ligase</keyword>
<gene>
    <name evidence="5" type="primary">ddl</name>
    <name evidence="5" type="ordered locus">IALB_2306</name>
</gene>
<dbReference type="GO" id="GO:0008716">
    <property type="term" value="F:D-alanine-D-alanine ligase activity"/>
    <property type="evidence" value="ECO:0007669"/>
    <property type="project" value="InterPro"/>
</dbReference>
<dbReference type="InterPro" id="IPR011761">
    <property type="entry name" value="ATP-grasp"/>
</dbReference>
<evidence type="ECO:0000313" key="6">
    <source>
        <dbReference type="Proteomes" id="UP000007394"/>
    </source>
</evidence>
<dbReference type="AlphaFoldDB" id="I0AM02"/>
<keyword evidence="6" id="KW-1185">Reference proteome</keyword>
<dbReference type="PROSITE" id="PS50975">
    <property type="entry name" value="ATP_GRASP"/>
    <property type="match status" value="1"/>
</dbReference>
<evidence type="ECO:0000256" key="2">
    <source>
        <dbReference type="ARBA" id="ARBA00022598"/>
    </source>
</evidence>
<dbReference type="Gene3D" id="3.30.1490.20">
    <property type="entry name" value="ATP-grasp fold, A domain"/>
    <property type="match status" value="1"/>
</dbReference>
<name>I0AM02_IGNAJ</name>
<dbReference type="PANTHER" id="PTHR23132:SF23">
    <property type="entry name" value="D-ALANINE--D-ALANINE LIGASE B"/>
    <property type="match status" value="1"/>
</dbReference>
<dbReference type="STRING" id="945713.IALB_2306"/>
<sequence length="372" mass="43218">MHANINNQIVFYASSDRYFWNMKEKKLKVAIVYNEPHPEMYKIPSKKEGTIDFEPYFEVEKITPMEEYDLMAKRLSKSGFDTYCLNIKDNIFAFIEDYRMNKPDVVFNFVEIYKDKPYLEMNVVSLFELLGVTYTGAPPMALANCQNKQLAKRILSSAGILTPHFIFFDKPHKRYQHNLNYPLIVKPAFEDASVGIENSAIVTDDKSLKKRVEFVFQHFKQPALCEEFIDGRELNVAVLGDDNPLALPISEIDFSQMPDHLYNIVSYQAKWDPFHEAYHKTIPICPAKLPKKIELKAKEIALKAFKLMGVRDYARVDMRLNKENKLYVLEVNPNPDLTEDAGFMRSSKAAGYSYVNTLRKIIMLAYRRGKRK</sequence>
<dbReference type="GO" id="GO:0005524">
    <property type="term" value="F:ATP binding"/>
    <property type="evidence" value="ECO:0007669"/>
    <property type="project" value="UniProtKB-UniRule"/>
</dbReference>
<dbReference type="Proteomes" id="UP000007394">
    <property type="component" value="Chromosome"/>
</dbReference>
<reference evidence="5 6" key="1">
    <citation type="journal article" date="2012" name="Front. Microbiol.">
        <title>Complete genome of Ignavibacterium album, a metabolically versatile, flagellated, facultative anaerobe from the phylum Chlorobi.</title>
        <authorList>
            <person name="Liu Z."/>
            <person name="Frigaard N.-U."/>
            <person name="Vogl K."/>
            <person name="Iino T."/>
            <person name="Ohkuma M."/>
            <person name="Overmann J."/>
            <person name="Bryant D.A."/>
        </authorList>
    </citation>
    <scope>NUCLEOTIDE SEQUENCE [LARGE SCALE GENOMIC DNA]</scope>
    <source>
        <strain evidence="6">DSM 19864 / JCM 16511 / NBRC 101810 / Mat9-16</strain>
    </source>
</reference>
<evidence type="ECO:0000313" key="5">
    <source>
        <dbReference type="EMBL" id="AFH50009.1"/>
    </source>
</evidence>
<dbReference type="SUPFAM" id="SSF56059">
    <property type="entry name" value="Glutathione synthetase ATP-binding domain-like"/>
    <property type="match status" value="1"/>
</dbReference>
<dbReference type="PANTHER" id="PTHR23132">
    <property type="entry name" value="D-ALANINE--D-ALANINE LIGASE"/>
    <property type="match status" value="1"/>
</dbReference>
<evidence type="ECO:0000259" key="4">
    <source>
        <dbReference type="PROSITE" id="PS50975"/>
    </source>
</evidence>
<evidence type="ECO:0000256" key="1">
    <source>
        <dbReference type="ARBA" id="ARBA00010871"/>
    </source>
</evidence>
<protein>
    <submittedName>
        <fullName evidence="5">D-alanine-D-alanine ligase</fullName>
    </submittedName>
</protein>
<organism evidence="5 6">
    <name type="scientific">Ignavibacterium album (strain DSM 19864 / JCM 16511 / NBRC 101810 / Mat9-16)</name>
    <dbReference type="NCBI Taxonomy" id="945713"/>
    <lineage>
        <taxon>Bacteria</taxon>
        <taxon>Pseudomonadati</taxon>
        <taxon>Ignavibacteriota</taxon>
        <taxon>Ignavibacteria</taxon>
        <taxon>Ignavibacteriales</taxon>
        <taxon>Ignavibacteriaceae</taxon>
        <taxon>Ignavibacterium</taxon>
    </lineage>
</organism>
<dbReference type="InterPro" id="IPR013815">
    <property type="entry name" value="ATP_grasp_subdomain_1"/>
</dbReference>
<accession>I0AM02</accession>
<dbReference type="Pfam" id="PF07478">
    <property type="entry name" value="Dala_Dala_lig_C"/>
    <property type="match status" value="1"/>
</dbReference>
<dbReference type="HOGENOM" id="CLU_039268_2_0_10"/>
<proteinExistence type="inferred from homology"/>